<dbReference type="EMBL" id="KB456260">
    <property type="protein sequence ID" value="EMF16608.1"/>
    <property type="molecule type" value="Genomic_DNA"/>
</dbReference>
<feature type="compositionally biased region" description="Low complexity" evidence="1">
    <location>
        <begin position="910"/>
        <end position="929"/>
    </location>
</feature>
<feature type="compositionally biased region" description="Polar residues" evidence="1">
    <location>
        <begin position="536"/>
        <end position="547"/>
    </location>
</feature>
<protein>
    <submittedName>
        <fullName evidence="2">Uncharacterized protein</fullName>
    </submittedName>
</protein>
<feature type="compositionally biased region" description="Polar residues" evidence="1">
    <location>
        <begin position="596"/>
        <end position="613"/>
    </location>
</feature>
<proteinExistence type="predicted"/>
<dbReference type="OMA" id="PEYLDTM"/>
<feature type="compositionally biased region" description="Low complexity" evidence="1">
    <location>
        <begin position="686"/>
        <end position="700"/>
    </location>
</feature>
<feature type="compositionally biased region" description="Basic and acidic residues" evidence="1">
    <location>
        <begin position="456"/>
        <end position="475"/>
    </location>
</feature>
<feature type="region of interest" description="Disordered" evidence="1">
    <location>
        <begin position="788"/>
        <end position="829"/>
    </location>
</feature>
<sequence length="1041" mass="113711">MPTLKQISCSLELGSNTRLKEYGHRYTDGGVEAFVAVPDTQIPFHIRVTSSGYIAPGLAAFVFMDGAYQCNRNRQRLAIPAPGLDPSKYEVDFQLRQKEEKTSEGLFVAREWSFAQLKTGNADRAPDVNPSFASNVGTIEVVILRCKEGGFREDAVDPAHAVVNGGPATTTPSRAASVVSNVVSVTKPASVAKTASAKASSKAPSKAVSELGGLMGLFDGAADDDFGASYDGPDDYDPHGFPRRSPSYVERRPPPPDYRWDTFRGGYRHLPPLHRSPDQFRRVYEDEFHSLDVHPPEDSPPGNNNERGDMVFIEESAGQIGQLVMQGTECAKRYTIMEREANMHRYEPDVFSTMARALQRKAQDITSINQEINSLYRSIDACMRRMDKNDFQQMRSFLHQQHVYPEIQIELATPLPTPTPRRVSPQSPQTPAISRLRGSVAKAGWQDGGSGKTRKSLAERKQQGLNHRDESDAGRRSPPRSQKSNEDMDGVAKWTGNVQEDDIWETASAKKISRNGRWHSSPAQDSSRRNIGWNDTPANWNDTPGKSSSRHDKNAWGNSSGSVHSAKKSQKPQKGGGWSPDRSSVSKPPGAWPATPNKSGKSWSQQGEGQDTGSWGGGGACDNIESKSNNNGAGWSGDGNDDGGSTAWVDQADAHSEKQDDSNHGWGATGDDNAKANSWGGGNDPSQNNQSQASQKSTSQWGHGNQSKNNDETGAGDKPANDDHGGGDWGNVQKTRSRTKSTQQKVKSKAADNSWGSDGALSKLRDDAVATTVSAIRPVIKPYWQVWDKPAEEEKKPRTQPRDAYVYPAPPSIAAPPGKPPSVSHGVQAGRGANYTHKLHQPEYLDTMQQPYAIFTFKYRSKAAVEKILKKKIDTSNVQQAVKEVEAERLRRLPKDELVAELMRRQTMMSSSRNSSNNSSNGNSSASSSHLPSHTSKLREDNNDGEKEKKASSRTKSPSNKSGWGVEVKPSDSVSNVAASRASRASKKVEKEKVDDWQQVGQGEVATSWHQKGGSRASKAKTEEHWNSGDADMKQAGGGIW</sequence>
<feature type="compositionally biased region" description="Pro residues" evidence="1">
    <location>
        <begin position="808"/>
        <end position="820"/>
    </location>
</feature>
<dbReference type="OrthoDB" id="5423516at2759"/>
<feature type="compositionally biased region" description="Basic and acidic residues" evidence="1">
    <location>
        <begin position="937"/>
        <end position="951"/>
    </location>
</feature>
<feature type="region of interest" description="Disordered" evidence="1">
    <location>
        <begin position="226"/>
        <end position="256"/>
    </location>
</feature>
<dbReference type="eggNOG" id="ENOG502SPHS">
    <property type="taxonomic scope" value="Eukaryota"/>
</dbReference>
<evidence type="ECO:0000313" key="3">
    <source>
        <dbReference type="Proteomes" id="UP000016931"/>
    </source>
</evidence>
<keyword evidence="3" id="KW-1185">Reference proteome</keyword>
<feature type="region of interest" description="Disordered" evidence="1">
    <location>
        <begin position="907"/>
        <end position="1041"/>
    </location>
</feature>
<evidence type="ECO:0000313" key="2">
    <source>
        <dbReference type="EMBL" id="EMF16608.1"/>
    </source>
</evidence>
<feature type="compositionally biased region" description="Basic and acidic residues" evidence="1">
    <location>
        <begin position="652"/>
        <end position="663"/>
    </location>
</feature>
<evidence type="ECO:0000256" key="1">
    <source>
        <dbReference type="SAM" id="MobiDB-lite"/>
    </source>
</evidence>
<feature type="compositionally biased region" description="Basic and acidic residues" evidence="1">
    <location>
        <begin position="789"/>
        <end position="801"/>
    </location>
</feature>
<dbReference type="Proteomes" id="UP000016931">
    <property type="component" value="Unassembled WGS sequence"/>
</dbReference>
<dbReference type="STRING" id="692275.N1QLM3"/>
<dbReference type="AlphaFoldDB" id="N1QLM3"/>
<accession>N1QLM3</accession>
<reference evidence="2 3" key="1">
    <citation type="journal article" date="2012" name="PLoS Pathog.">
        <title>Diverse lifestyles and strategies of plant pathogenesis encoded in the genomes of eighteen Dothideomycetes fungi.</title>
        <authorList>
            <person name="Ohm R.A."/>
            <person name="Feau N."/>
            <person name="Henrissat B."/>
            <person name="Schoch C.L."/>
            <person name="Horwitz B.A."/>
            <person name="Barry K.W."/>
            <person name="Condon B.J."/>
            <person name="Copeland A.C."/>
            <person name="Dhillon B."/>
            <person name="Glaser F."/>
            <person name="Hesse C.N."/>
            <person name="Kosti I."/>
            <person name="LaButti K."/>
            <person name="Lindquist E.A."/>
            <person name="Lucas S."/>
            <person name="Salamov A.A."/>
            <person name="Bradshaw R.E."/>
            <person name="Ciuffetti L."/>
            <person name="Hamelin R.C."/>
            <person name="Kema G.H.J."/>
            <person name="Lawrence C."/>
            <person name="Scott J.A."/>
            <person name="Spatafora J.W."/>
            <person name="Turgeon B.G."/>
            <person name="de Wit P.J.G.M."/>
            <person name="Zhong S."/>
            <person name="Goodwin S.B."/>
            <person name="Grigoriev I.V."/>
        </authorList>
    </citation>
    <scope>NUCLEOTIDE SEQUENCE [LARGE SCALE GENOMIC DNA]</scope>
    <source>
        <strain evidence="2 3">SO2202</strain>
    </source>
</reference>
<feature type="region of interest" description="Disordered" evidence="1">
    <location>
        <begin position="414"/>
        <end position="766"/>
    </location>
</feature>
<dbReference type="HOGENOM" id="CLU_292590_0_0_1"/>
<dbReference type="GeneID" id="27899428"/>
<feature type="compositionally biased region" description="Basic and acidic residues" evidence="1">
    <location>
        <begin position="1020"/>
        <end position="1033"/>
    </location>
</feature>
<feature type="compositionally biased region" description="Low complexity" evidence="1">
    <location>
        <begin position="971"/>
        <end position="983"/>
    </location>
</feature>
<name>N1QLM3_SPHMS</name>
<organism evidence="2 3">
    <name type="scientific">Sphaerulina musiva (strain SO2202)</name>
    <name type="common">Poplar stem canker fungus</name>
    <name type="synonym">Septoria musiva</name>
    <dbReference type="NCBI Taxonomy" id="692275"/>
    <lineage>
        <taxon>Eukaryota</taxon>
        <taxon>Fungi</taxon>
        <taxon>Dikarya</taxon>
        <taxon>Ascomycota</taxon>
        <taxon>Pezizomycotina</taxon>
        <taxon>Dothideomycetes</taxon>
        <taxon>Dothideomycetidae</taxon>
        <taxon>Mycosphaerellales</taxon>
        <taxon>Mycosphaerellaceae</taxon>
        <taxon>Sphaerulina</taxon>
    </lineage>
</organism>
<gene>
    <name evidence="2" type="ORF">SEPMUDRAFT_129520</name>
</gene>
<dbReference type="RefSeq" id="XP_016764729.1">
    <property type="nucleotide sequence ID" value="XM_016902291.1"/>
</dbReference>
<feature type="compositionally biased region" description="Basic and acidic residues" evidence="1">
    <location>
        <begin position="987"/>
        <end position="996"/>
    </location>
</feature>